<accession>A0A835LV12</accession>
<evidence type="ECO:0000256" key="2">
    <source>
        <dbReference type="ARBA" id="ARBA00009140"/>
    </source>
</evidence>
<evidence type="ECO:0000256" key="10">
    <source>
        <dbReference type="RuleBase" id="RU362022"/>
    </source>
</evidence>
<dbReference type="EC" id="2.1.1.100" evidence="3 10"/>
<evidence type="ECO:0000256" key="1">
    <source>
        <dbReference type="ARBA" id="ARBA00004141"/>
    </source>
</evidence>
<dbReference type="GO" id="GO:0005789">
    <property type="term" value="C:endoplasmic reticulum membrane"/>
    <property type="evidence" value="ECO:0007669"/>
    <property type="project" value="UniProtKB-SubCell"/>
</dbReference>
<comment type="subcellular location">
    <subcellularLocation>
        <location evidence="10">Endoplasmic reticulum membrane</location>
        <topology evidence="10">Multi-pass membrane protein</topology>
    </subcellularLocation>
    <subcellularLocation>
        <location evidence="1">Membrane</location>
        <topology evidence="1">Multi-pass membrane protein</topology>
    </subcellularLocation>
</comment>
<keyword evidence="5" id="KW-0808">Transferase</keyword>
<dbReference type="OrthoDB" id="422086at2759"/>
<evidence type="ECO:0000256" key="8">
    <source>
        <dbReference type="ARBA" id="ARBA00022989"/>
    </source>
</evidence>
<evidence type="ECO:0000256" key="3">
    <source>
        <dbReference type="ARBA" id="ARBA00012151"/>
    </source>
</evidence>
<dbReference type="Pfam" id="PF04140">
    <property type="entry name" value="ICMT"/>
    <property type="match status" value="1"/>
</dbReference>
<comment type="cofactor">
    <cofactor evidence="10">
        <name>Zn(2+)</name>
        <dbReference type="ChEBI" id="CHEBI:29105"/>
    </cofactor>
    <text evidence="10">Divalent metal cations. Probably Zn(2+).</text>
</comment>
<dbReference type="EMBL" id="JADFTS010000004">
    <property type="protein sequence ID" value="KAF9608530.1"/>
    <property type="molecule type" value="Genomic_DNA"/>
</dbReference>
<proteinExistence type="inferred from homology"/>
<feature type="transmembrane region" description="Helical" evidence="10">
    <location>
        <begin position="168"/>
        <end position="196"/>
    </location>
</feature>
<keyword evidence="10" id="KW-0256">Endoplasmic reticulum</keyword>
<dbReference type="InterPro" id="IPR025770">
    <property type="entry name" value="PPMT_MeTrfase"/>
</dbReference>
<keyword evidence="12" id="KW-1185">Reference proteome</keyword>
<dbReference type="Proteomes" id="UP000631114">
    <property type="component" value="Unassembled WGS sequence"/>
</dbReference>
<reference evidence="11 12" key="1">
    <citation type="submission" date="2020-10" db="EMBL/GenBank/DDBJ databases">
        <title>The Coptis chinensis genome and diversification of protoberbering-type alkaloids.</title>
        <authorList>
            <person name="Wang B."/>
            <person name="Shu S."/>
            <person name="Song C."/>
            <person name="Liu Y."/>
        </authorList>
    </citation>
    <scope>NUCLEOTIDE SEQUENCE [LARGE SCALE GENOMIC DNA]</scope>
    <source>
        <strain evidence="11">HL-2020</strain>
        <tissue evidence="11">Leaf</tissue>
    </source>
</reference>
<feature type="transmembrane region" description="Helical" evidence="10">
    <location>
        <begin position="84"/>
        <end position="102"/>
    </location>
</feature>
<organism evidence="11 12">
    <name type="scientific">Coptis chinensis</name>
    <dbReference type="NCBI Taxonomy" id="261450"/>
    <lineage>
        <taxon>Eukaryota</taxon>
        <taxon>Viridiplantae</taxon>
        <taxon>Streptophyta</taxon>
        <taxon>Embryophyta</taxon>
        <taxon>Tracheophyta</taxon>
        <taxon>Spermatophyta</taxon>
        <taxon>Magnoliopsida</taxon>
        <taxon>Ranunculales</taxon>
        <taxon>Ranunculaceae</taxon>
        <taxon>Coptidoideae</taxon>
        <taxon>Coptis</taxon>
    </lineage>
</organism>
<name>A0A835LV12_9MAGN</name>
<sequence>MFEENSPSSKPENTKNLLTLISEEIKFILYTNMTYLFFSDTACRHLSQMIFAIVFFHTSEYFLAIFFHGKFNVPLSSLLISKEYILAMGCSVLEYLVEIYMFPQMKEHWWISNVGLVLVMIGEVVRKMAIITAGRSFTHLIRTRRDERHQLITHGIYRIIRHPGYCGFFIWATGIQIMILNPLCTVAFILVLWRFFSGRILYEEYFLKQFFGSQYEEYAQQVPSGVPFVK</sequence>
<dbReference type="AlphaFoldDB" id="A0A835LV12"/>
<evidence type="ECO:0000256" key="9">
    <source>
        <dbReference type="ARBA" id="ARBA00023136"/>
    </source>
</evidence>
<keyword evidence="4 10" id="KW-0489">Methyltransferase</keyword>
<dbReference type="Gene3D" id="1.20.120.1630">
    <property type="match status" value="1"/>
</dbReference>
<evidence type="ECO:0000256" key="4">
    <source>
        <dbReference type="ARBA" id="ARBA00022603"/>
    </source>
</evidence>
<comment type="similarity">
    <text evidence="2 10">Belongs to the class VI-like SAM-binding methyltransferase superfamily. Isoprenylcysteine carboxyl methyltransferase family.</text>
</comment>
<gene>
    <name evidence="11" type="ORF">IFM89_009896</name>
</gene>
<evidence type="ECO:0000256" key="5">
    <source>
        <dbReference type="ARBA" id="ARBA00022679"/>
    </source>
</evidence>
<dbReference type="PANTHER" id="PTHR12714:SF9">
    <property type="entry name" value="PROTEIN-S-ISOPRENYLCYSTEINE O-METHYLTRANSFERASE"/>
    <property type="match status" value="1"/>
</dbReference>
<keyword evidence="8 10" id="KW-1133">Transmembrane helix</keyword>
<evidence type="ECO:0000313" key="11">
    <source>
        <dbReference type="EMBL" id="KAF9608530.1"/>
    </source>
</evidence>
<dbReference type="GO" id="GO:0004671">
    <property type="term" value="F:protein C-terminal S-isoprenylcysteine carboxyl O-methyltransferase activity"/>
    <property type="evidence" value="ECO:0007669"/>
    <property type="project" value="UniProtKB-EC"/>
</dbReference>
<comment type="caution">
    <text evidence="11">The sequence shown here is derived from an EMBL/GenBank/DDBJ whole genome shotgun (WGS) entry which is preliminary data.</text>
</comment>
<feature type="transmembrane region" description="Helical" evidence="10">
    <location>
        <begin position="108"/>
        <end position="125"/>
    </location>
</feature>
<keyword evidence="7 10" id="KW-0812">Transmembrane</keyword>
<evidence type="ECO:0000313" key="12">
    <source>
        <dbReference type="Proteomes" id="UP000631114"/>
    </source>
</evidence>
<keyword evidence="9 10" id="KW-0472">Membrane</keyword>
<dbReference type="PANTHER" id="PTHR12714">
    <property type="entry name" value="PROTEIN-S ISOPRENYLCYSTEINE O-METHYLTRANSFERASE"/>
    <property type="match status" value="1"/>
</dbReference>
<evidence type="ECO:0000256" key="6">
    <source>
        <dbReference type="ARBA" id="ARBA00022691"/>
    </source>
</evidence>
<dbReference type="InterPro" id="IPR007269">
    <property type="entry name" value="ICMT_MeTrfase"/>
</dbReference>
<protein>
    <recommendedName>
        <fullName evidence="3 10">Protein-S-isoprenylcysteine O-methyltransferase</fullName>
        <ecNumber evidence="3 10">2.1.1.100</ecNumber>
    </recommendedName>
</protein>
<dbReference type="GO" id="GO:0032259">
    <property type="term" value="P:methylation"/>
    <property type="evidence" value="ECO:0007669"/>
    <property type="project" value="UniProtKB-KW"/>
</dbReference>
<keyword evidence="6 10" id="KW-0949">S-adenosyl-L-methionine</keyword>
<comment type="catalytic activity">
    <reaction evidence="10">
        <text>[protein]-C-terminal S-[(2E,6E)-farnesyl]-L-cysteine + S-adenosyl-L-methionine = [protein]-C-terminal S-[(2E,6E)-farnesyl]-L-cysteine methyl ester + S-adenosyl-L-homocysteine</text>
        <dbReference type="Rhea" id="RHEA:21672"/>
        <dbReference type="Rhea" id="RHEA-COMP:12125"/>
        <dbReference type="Rhea" id="RHEA-COMP:12126"/>
        <dbReference type="ChEBI" id="CHEBI:57856"/>
        <dbReference type="ChEBI" id="CHEBI:59789"/>
        <dbReference type="ChEBI" id="CHEBI:90510"/>
        <dbReference type="ChEBI" id="CHEBI:90511"/>
        <dbReference type="EC" id="2.1.1.100"/>
    </reaction>
</comment>
<evidence type="ECO:0000256" key="7">
    <source>
        <dbReference type="ARBA" id="ARBA00022692"/>
    </source>
</evidence>
<feature type="transmembrane region" description="Helical" evidence="10">
    <location>
        <begin position="45"/>
        <end position="63"/>
    </location>
</feature>
<dbReference type="PROSITE" id="PS51564">
    <property type="entry name" value="SAM_ICMT"/>
    <property type="match status" value="1"/>
</dbReference>